<dbReference type="AlphaFoldDB" id="A0A377RVY4"/>
<dbReference type="GO" id="GO:0005524">
    <property type="term" value="F:ATP binding"/>
    <property type="evidence" value="ECO:0007669"/>
    <property type="project" value="UniProtKB-UniRule"/>
</dbReference>
<comment type="similarity">
    <text evidence="2 9">Belongs to the type II topoisomerase GyrA/ParC subunit family.</text>
</comment>
<dbReference type="SMART" id="SM00434">
    <property type="entry name" value="TOP4c"/>
    <property type="match status" value="1"/>
</dbReference>
<dbReference type="GO" id="GO:0003677">
    <property type="term" value="F:DNA binding"/>
    <property type="evidence" value="ECO:0007669"/>
    <property type="project" value="UniProtKB-UniRule"/>
</dbReference>
<reference evidence="12 13" key="1">
    <citation type="submission" date="2018-06" db="EMBL/GenBank/DDBJ databases">
        <authorList>
            <consortium name="Pathogen Informatics"/>
            <person name="Doyle S."/>
        </authorList>
    </citation>
    <scope>NUCLEOTIDE SEQUENCE [LARGE SCALE GENOMIC DNA]</scope>
    <source>
        <strain evidence="12 13">NCTC13094</strain>
    </source>
</reference>
<dbReference type="Gene3D" id="3.30.1360.40">
    <property type="match status" value="1"/>
</dbReference>
<dbReference type="InterPro" id="IPR050220">
    <property type="entry name" value="Type_II_DNA_Topoisomerases"/>
</dbReference>
<dbReference type="GO" id="GO:0006265">
    <property type="term" value="P:DNA topological change"/>
    <property type="evidence" value="ECO:0007669"/>
    <property type="project" value="UniProtKB-UniRule"/>
</dbReference>
<dbReference type="InterPro" id="IPR005743">
    <property type="entry name" value="GyrA"/>
</dbReference>
<dbReference type="FunFam" id="2.120.10.90:FF:000005">
    <property type="entry name" value="DNA topoisomerase 4 subunit A"/>
    <property type="match status" value="1"/>
</dbReference>
<dbReference type="EMBL" id="UGJP01000003">
    <property type="protein sequence ID" value="STR28294.1"/>
    <property type="molecule type" value="Genomic_DNA"/>
</dbReference>
<sequence length="828" mass="92738">MQDNLVNETKNIVEVGIDSSIEESYLAYSMSVIIGRALPDARDGLKPVHRRILYAMHELGLTSKVAYKKSARIVGDVIGKYHPHGDNAVYDALVRMAQDFSMRLELVDGQGNFGSIDGDNAAAMRYTEARMTKASEEILRDIDKDTIDFVPNYDDTLKEPDILPSRLPNLLVNGANGIAVGMATSIPPHRIDEIIDALVHVLENPNAGLDEILEFVKGPDFPTGGIIYGKAGIIEAYKTGRGRVKVRAKVHVEKTKNKEIIVLDEMPFQTNKAKLVEQISDLAREKQIEGISEVRDESDREGIRVVIELKRDAMSEIVLNHLYKLTTMETTFSIILLAIYNKEPKIFTLLELLRLFLNHRKTIIIRRTIFELEKAKARVHILEGYLIALDSIDEIVQLIKTSPSPEAAKNALMERFSLSEIQSKAILEMRLQRLTGLERDKIKEEYQNLLKLIDDLNGILKSEDRLNGVVKTELLEVKEQFSSPRRTEIQESYESIDTEDLIANEPMVVSMSYKGYVKRVDLKAYERQNRGGKGKLSGSTYEDDFIENFFVANTHDILLFITNKGQLYHLKVYKIPEASRIAMGKAIVNLISLAPDEKIMATLSTKDFSDERSLAFFTKNGVVKRTNLSEFGGNRSYSGIRAIVLDEGDELVGAKVVDKNAKHLLIASYLGMFIKFPLEDVREIGRHTRGVMGIRLNENDFVVGAVVISDDGNKLLSVSENGLGKQTLAEAYREQSRGGKGVIGMKITQKTGNLVGVISVDDENLDLMILTASAKMIRVSIKDIRETRRNASGVKLINTADKVVYVNSCPKEEEPENLEISCAQNLFE</sequence>
<dbReference type="GO" id="GO:0034335">
    <property type="term" value="F:DNA negative supercoiling activity"/>
    <property type="evidence" value="ECO:0007669"/>
    <property type="project" value="UniProtKB-ARBA"/>
</dbReference>
<comment type="miscellaneous">
    <text evidence="9">Few gyrases are as efficient as E.coli at forming negative supercoils. Not all organisms have 2 type II topoisomerases; in organisms with a single type II topoisomerase this enzyme also has to decatenate newly replicated chromosomes.</text>
</comment>
<dbReference type="FunFam" id="3.90.199.10:FF:000001">
    <property type="entry name" value="DNA gyrase subunit A"/>
    <property type="match status" value="1"/>
</dbReference>
<dbReference type="SUPFAM" id="SSF56719">
    <property type="entry name" value="Type II DNA topoisomerase"/>
    <property type="match status" value="1"/>
</dbReference>
<protein>
    <recommendedName>
        <fullName evidence="9">DNA gyrase subunit A</fullName>
        <ecNumber evidence="9">5.6.2.2</ecNumber>
    </recommendedName>
</protein>
<dbReference type="CDD" id="cd00187">
    <property type="entry name" value="TOP4c"/>
    <property type="match status" value="1"/>
</dbReference>
<keyword evidence="9" id="KW-0963">Cytoplasm</keyword>
<dbReference type="Gene3D" id="1.10.268.10">
    <property type="entry name" value="Topoisomerase, domain 3"/>
    <property type="match status" value="1"/>
</dbReference>
<dbReference type="Proteomes" id="UP000254195">
    <property type="component" value="Unassembled WGS sequence"/>
</dbReference>
<comment type="function">
    <text evidence="9">A type II topoisomerase that negatively supercoils closed circular double-stranded (ds) DNA in an ATP-dependent manner to modulate DNA topology and maintain chromosomes in an underwound state. Negative supercoiling favors strand separation, and DNA replication, transcription, recombination and repair, all of which involve strand separation. Also able to catalyze the interconversion of other topological isomers of dsDNA rings, including catenanes and knotted rings. Type II topoisomerases break and join 2 DNA strands simultaneously in an ATP-dependent manner.</text>
</comment>
<dbReference type="GO" id="GO:0006261">
    <property type="term" value="P:DNA-templated DNA replication"/>
    <property type="evidence" value="ECO:0007669"/>
    <property type="project" value="UniProtKB-UniRule"/>
</dbReference>
<feature type="short sequence motif" description="GyrA-box" evidence="9">
    <location>
        <begin position="528"/>
        <end position="534"/>
    </location>
</feature>
<dbReference type="SUPFAM" id="SSF101904">
    <property type="entry name" value="GyrA/ParC C-terminal domain-like"/>
    <property type="match status" value="1"/>
</dbReference>
<dbReference type="EC" id="5.6.2.2" evidence="9"/>
<evidence type="ECO:0000256" key="6">
    <source>
        <dbReference type="ARBA" id="ARBA00023125"/>
    </source>
</evidence>
<name>A0A377RVY4_HELPX</name>
<comment type="catalytic activity">
    <reaction evidence="1 9 10">
        <text>ATP-dependent breakage, passage and rejoining of double-stranded DNA.</text>
        <dbReference type="EC" id="5.6.2.2"/>
    </reaction>
</comment>
<evidence type="ECO:0000256" key="3">
    <source>
        <dbReference type="ARBA" id="ARBA00022741"/>
    </source>
</evidence>
<evidence type="ECO:0000256" key="1">
    <source>
        <dbReference type="ARBA" id="ARBA00000185"/>
    </source>
</evidence>
<dbReference type="InterPro" id="IPR013757">
    <property type="entry name" value="Topo_IIA_A_a_sf"/>
</dbReference>
<dbReference type="InterPro" id="IPR002205">
    <property type="entry name" value="Topo_IIA_dom_A"/>
</dbReference>
<keyword evidence="5 9" id="KW-0799">Topoisomerase</keyword>
<evidence type="ECO:0000256" key="10">
    <source>
        <dbReference type="PROSITE-ProRule" id="PRU01384"/>
    </source>
</evidence>
<feature type="domain" description="Topo IIA-type catalytic" evidence="11">
    <location>
        <begin position="38"/>
        <end position="501"/>
    </location>
</feature>
<evidence type="ECO:0000259" key="11">
    <source>
        <dbReference type="PROSITE" id="PS52040"/>
    </source>
</evidence>
<comment type="subcellular location">
    <subcellularLocation>
        <location evidence="9">Cytoplasm</location>
    </subcellularLocation>
</comment>
<dbReference type="Gene3D" id="3.90.199.10">
    <property type="entry name" value="Topoisomerase II, domain 5"/>
    <property type="match status" value="1"/>
</dbReference>
<accession>A0A377RVY4</accession>
<dbReference type="InterPro" id="IPR006691">
    <property type="entry name" value="GyrA/parC_rep"/>
</dbReference>
<evidence type="ECO:0000313" key="12">
    <source>
        <dbReference type="EMBL" id="STR28294.1"/>
    </source>
</evidence>
<proteinExistence type="inferred from homology"/>
<dbReference type="FunFam" id="3.30.1360.40:FF:000002">
    <property type="entry name" value="DNA gyrase subunit A"/>
    <property type="match status" value="1"/>
</dbReference>
<evidence type="ECO:0000313" key="13">
    <source>
        <dbReference type="Proteomes" id="UP000254195"/>
    </source>
</evidence>
<evidence type="ECO:0000256" key="7">
    <source>
        <dbReference type="ARBA" id="ARBA00023235"/>
    </source>
</evidence>
<dbReference type="InterPro" id="IPR035516">
    <property type="entry name" value="Gyrase/topoIV_suA_C"/>
</dbReference>
<dbReference type="PROSITE" id="PS52040">
    <property type="entry name" value="TOPO_IIA"/>
    <property type="match status" value="1"/>
</dbReference>
<dbReference type="Pfam" id="PF03989">
    <property type="entry name" value="DNA_gyraseA_C"/>
    <property type="match status" value="6"/>
</dbReference>
<comment type="subunit">
    <text evidence="8">Heterotetramer composed of ParC and ParE.</text>
</comment>
<dbReference type="InterPro" id="IPR013760">
    <property type="entry name" value="Topo_IIA-like_dom_sf"/>
</dbReference>
<dbReference type="HAMAP" id="MF_01897">
    <property type="entry name" value="GyrA"/>
    <property type="match status" value="1"/>
</dbReference>
<dbReference type="Pfam" id="PF00521">
    <property type="entry name" value="DNA_topoisoIV"/>
    <property type="match status" value="1"/>
</dbReference>
<dbReference type="PANTHER" id="PTHR43493">
    <property type="entry name" value="DNA GYRASE/TOPOISOMERASE SUBUNIT A"/>
    <property type="match status" value="1"/>
</dbReference>
<evidence type="ECO:0000256" key="5">
    <source>
        <dbReference type="ARBA" id="ARBA00023029"/>
    </source>
</evidence>
<evidence type="ECO:0000256" key="9">
    <source>
        <dbReference type="HAMAP-Rule" id="MF_01897"/>
    </source>
</evidence>
<dbReference type="NCBIfam" id="NF004043">
    <property type="entry name" value="PRK05560.1"/>
    <property type="match status" value="1"/>
</dbReference>
<organism evidence="12 13">
    <name type="scientific">Helicobacter pylori</name>
    <name type="common">Campylobacter pylori</name>
    <dbReference type="NCBI Taxonomy" id="210"/>
    <lineage>
        <taxon>Bacteria</taxon>
        <taxon>Pseudomonadati</taxon>
        <taxon>Campylobacterota</taxon>
        <taxon>Epsilonproteobacteria</taxon>
        <taxon>Campylobacterales</taxon>
        <taxon>Helicobacteraceae</taxon>
        <taxon>Helicobacter</taxon>
    </lineage>
</organism>
<evidence type="ECO:0000256" key="2">
    <source>
        <dbReference type="ARBA" id="ARBA00008263"/>
    </source>
</evidence>
<comment type="subunit">
    <text evidence="9">Heterotetramer, composed of two GyrA and two GyrB chains. In the heterotetramer, GyrA contains the active site tyrosine that forms a transient covalent intermediate with DNA, while GyrB binds cofactors and catalyzes ATP hydrolysis.</text>
</comment>
<gene>
    <name evidence="9 12" type="primary">gyrA</name>
    <name evidence="12" type="ORF">NCTC13094_01270</name>
</gene>
<keyword evidence="6 9" id="KW-0238">DNA-binding</keyword>
<dbReference type="Gene3D" id="2.120.10.90">
    <property type="entry name" value="DNA gyrase/topoisomerase IV, subunit A, C-terminal"/>
    <property type="match status" value="1"/>
</dbReference>
<feature type="active site" description="O-(5'-phospho-DNA)-tyrosine intermediate" evidence="9 10">
    <location>
        <position position="126"/>
    </location>
</feature>
<keyword evidence="7 9" id="KW-0413">Isomerase</keyword>
<dbReference type="GO" id="GO:0005737">
    <property type="term" value="C:cytoplasm"/>
    <property type="evidence" value="ECO:0007669"/>
    <property type="project" value="UniProtKB-SubCell"/>
</dbReference>
<dbReference type="GO" id="GO:0005694">
    <property type="term" value="C:chromosome"/>
    <property type="evidence" value="ECO:0007669"/>
    <property type="project" value="InterPro"/>
</dbReference>
<dbReference type="PANTHER" id="PTHR43493:SF5">
    <property type="entry name" value="DNA GYRASE SUBUNIT A, CHLOROPLASTIC_MITOCHONDRIAL"/>
    <property type="match status" value="1"/>
</dbReference>
<keyword evidence="4 9" id="KW-0067">ATP-binding</keyword>
<dbReference type="InterPro" id="IPR013758">
    <property type="entry name" value="Topo_IIA_A/C_ab"/>
</dbReference>
<dbReference type="NCBIfam" id="TIGR01063">
    <property type="entry name" value="gyrA"/>
    <property type="match status" value="1"/>
</dbReference>
<keyword evidence="3 9" id="KW-0547">Nucleotide-binding</keyword>
<dbReference type="FunFam" id="1.10.268.10:FF:000001">
    <property type="entry name" value="DNA gyrase subunit A"/>
    <property type="match status" value="1"/>
</dbReference>
<evidence type="ECO:0000256" key="4">
    <source>
        <dbReference type="ARBA" id="ARBA00022840"/>
    </source>
</evidence>
<dbReference type="GO" id="GO:0009330">
    <property type="term" value="C:DNA topoisomerase type II (double strand cut, ATP-hydrolyzing) complex"/>
    <property type="evidence" value="ECO:0007669"/>
    <property type="project" value="TreeGrafter"/>
</dbReference>
<dbReference type="NCBIfam" id="NF004044">
    <property type="entry name" value="PRK05561.1"/>
    <property type="match status" value="1"/>
</dbReference>
<evidence type="ECO:0000256" key="8">
    <source>
        <dbReference type="ARBA" id="ARBA00063644"/>
    </source>
</evidence>